<evidence type="ECO:0000256" key="2">
    <source>
        <dbReference type="SAM" id="Phobius"/>
    </source>
</evidence>
<keyword evidence="2" id="KW-1133">Transmembrane helix</keyword>
<feature type="region of interest" description="Disordered" evidence="1">
    <location>
        <begin position="187"/>
        <end position="251"/>
    </location>
</feature>
<sequence>MAPFSGLEIAQQANLKRTHYRRHHLGLIARAMIFSRFFPRGQSLTLSANLTPIIRVVNMRLSLPVLLAFSSSAAANSAATCISAISALYFSHPKCAQSCLGCIDSNESFAHACDINSNCCQGPEAIKFIPLVYGCVSTVCDAAEAQKSWGEFLRNCRRNGYPVDEADTPGGYVYVVGSGGGGDGVKTGTTMGTLTAMTGTGAPPESTVGGSGSGSGSESGSGEVIGDASGNGAASGQTGGDGNAGSSGSSSGLGKGEIIGISLGAVSAVAAVVGLALRWKHLQIAKKNAAAIGPGEGAKI</sequence>
<name>A0AAV9G4C6_9PEZI</name>
<evidence type="ECO:0000313" key="4">
    <source>
        <dbReference type="Proteomes" id="UP001321760"/>
    </source>
</evidence>
<evidence type="ECO:0000313" key="3">
    <source>
        <dbReference type="EMBL" id="KAK4443125.1"/>
    </source>
</evidence>
<keyword evidence="2" id="KW-0472">Membrane</keyword>
<feature type="compositionally biased region" description="Gly residues" evidence="1">
    <location>
        <begin position="237"/>
        <end position="251"/>
    </location>
</feature>
<gene>
    <name evidence="3" type="ORF">QBC34DRAFT_478490</name>
</gene>
<dbReference type="AlphaFoldDB" id="A0AAV9G4C6"/>
<feature type="compositionally biased region" description="Gly residues" evidence="1">
    <location>
        <begin position="209"/>
        <end position="219"/>
    </location>
</feature>
<proteinExistence type="predicted"/>
<evidence type="ECO:0008006" key="5">
    <source>
        <dbReference type="Google" id="ProtNLM"/>
    </source>
</evidence>
<protein>
    <recommendedName>
        <fullName evidence="5">Extracellular membrane protein CFEM domain-containing protein</fullName>
    </recommendedName>
</protein>
<evidence type="ECO:0000256" key="1">
    <source>
        <dbReference type="SAM" id="MobiDB-lite"/>
    </source>
</evidence>
<organism evidence="3 4">
    <name type="scientific">Podospora aff. communis PSN243</name>
    <dbReference type="NCBI Taxonomy" id="3040156"/>
    <lineage>
        <taxon>Eukaryota</taxon>
        <taxon>Fungi</taxon>
        <taxon>Dikarya</taxon>
        <taxon>Ascomycota</taxon>
        <taxon>Pezizomycotina</taxon>
        <taxon>Sordariomycetes</taxon>
        <taxon>Sordariomycetidae</taxon>
        <taxon>Sordariales</taxon>
        <taxon>Podosporaceae</taxon>
        <taxon>Podospora</taxon>
    </lineage>
</organism>
<dbReference type="EMBL" id="MU865999">
    <property type="protein sequence ID" value="KAK4443125.1"/>
    <property type="molecule type" value="Genomic_DNA"/>
</dbReference>
<keyword evidence="2" id="KW-0812">Transmembrane</keyword>
<keyword evidence="4" id="KW-1185">Reference proteome</keyword>
<feature type="compositionally biased region" description="Low complexity" evidence="1">
    <location>
        <begin position="187"/>
        <end position="202"/>
    </location>
</feature>
<comment type="caution">
    <text evidence="3">The sequence shown here is derived from an EMBL/GenBank/DDBJ whole genome shotgun (WGS) entry which is preliminary data.</text>
</comment>
<accession>A0AAV9G4C6</accession>
<feature type="transmembrane region" description="Helical" evidence="2">
    <location>
        <begin position="258"/>
        <end position="277"/>
    </location>
</feature>
<reference evidence="3" key="1">
    <citation type="journal article" date="2023" name="Mol. Phylogenet. Evol.">
        <title>Genome-scale phylogeny and comparative genomics of the fungal order Sordariales.</title>
        <authorList>
            <person name="Hensen N."/>
            <person name="Bonometti L."/>
            <person name="Westerberg I."/>
            <person name="Brannstrom I.O."/>
            <person name="Guillou S."/>
            <person name="Cros-Aarteil S."/>
            <person name="Calhoun S."/>
            <person name="Haridas S."/>
            <person name="Kuo A."/>
            <person name="Mondo S."/>
            <person name="Pangilinan J."/>
            <person name="Riley R."/>
            <person name="LaButti K."/>
            <person name="Andreopoulos B."/>
            <person name="Lipzen A."/>
            <person name="Chen C."/>
            <person name="Yan M."/>
            <person name="Daum C."/>
            <person name="Ng V."/>
            <person name="Clum A."/>
            <person name="Steindorff A."/>
            <person name="Ohm R.A."/>
            <person name="Martin F."/>
            <person name="Silar P."/>
            <person name="Natvig D.O."/>
            <person name="Lalanne C."/>
            <person name="Gautier V."/>
            <person name="Ament-Velasquez S.L."/>
            <person name="Kruys A."/>
            <person name="Hutchinson M.I."/>
            <person name="Powell A.J."/>
            <person name="Barry K."/>
            <person name="Miller A.N."/>
            <person name="Grigoriev I.V."/>
            <person name="Debuchy R."/>
            <person name="Gladieux P."/>
            <person name="Hiltunen Thoren M."/>
            <person name="Johannesson H."/>
        </authorList>
    </citation>
    <scope>NUCLEOTIDE SEQUENCE</scope>
    <source>
        <strain evidence="3">PSN243</strain>
    </source>
</reference>
<dbReference type="Proteomes" id="UP001321760">
    <property type="component" value="Unassembled WGS sequence"/>
</dbReference>
<reference evidence="3" key="2">
    <citation type="submission" date="2023-05" db="EMBL/GenBank/DDBJ databases">
        <authorList>
            <consortium name="Lawrence Berkeley National Laboratory"/>
            <person name="Steindorff A."/>
            <person name="Hensen N."/>
            <person name="Bonometti L."/>
            <person name="Westerberg I."/>
            <person name="Brannstrom I.O."/>
            <person name="Guillou S."/>
            <person name="Cros-Aarteil S."/>
            <person name="Calhoun S."/>
            <person name="Haridas S."/>
            <person name="Kuo A."/>
            <person name="Mondo S."/>
            <person name="Pangilinan J."/>
            <person name="Riley R."/>
            <person name="Labutti K."/>
            <person name="Andreopoulos B."/>
            <person name="Lipzen A."/>
            <person name="Chen C."/>
            <person name="Yanf M."/>
            <person name="Daum C."/>
            <person name="Ng V."/>
            <person name="Clum A."/>
            <person name="Ohm R."/>
            <person name="Martin F."/>
            <person name="Silar P."/>
            <person name="Natvig D."/>
            <person name="Lalanne C."/>
            <person name="Gautier V."/>
            <person name="Ament-Velasquez S.L."/>
            <person name="Kruys A."/>
            <person name="Hutchinson M.I."/>
            <person name="Powell A.J."/>
            <person name="Barry K."/>
            <person name="Miller A.N."/>
            <person name="Grigoriev I.V."/>
            <person name="Debuchy R."/>
            <person name="Gladieux P."/>
            <person name="Thoren M.H."/>
            <person name="Johannesson H."/>
        </authorList>
    </citation>
    <scope>NUCLEOTIDE SEQUENCE</scope>
    <source>
        <strain evidence="3">PSN243</strain>
    </source>
</reference>